<dbReference type="InterPro" id="IPR051011">
    <property type="entry name" value="Metal_resp_trans_reg"/>
</dbReference>
<dbReference type="InterPro" id="IPR036388">
    <property type="entry name" value="WH-like_DNA-bd_sf"/>
</dbReference>
<name>A0A7T7I0A9_9ACTN</name>
<sequence length="352" mass="37297">MLRVHFTADDIARVRVAAAPDPLWEIVNSFQALIREENSLAFGEWRRIVRPRLGPADGLLAALLPPRGYFPDFLTPDLGGSLGLEHAVDTVLGTPRADLRGDLARLAASPARPRQLPAEARALAEGTLEALQRLGAALYGYHRRALAAFWPHIRAQVDADRAVRARAVLGGGTDGLLASLRPVLRWQSPVLEADYPVDHELRLGGRGLLLQPSFFCSRRPVTLAAPLPDRTPVLVYPIQHTLGWALMPGATGRGSGPCSGPSAGPGAGPGAGLGALLGRTRAAILQDVVTGRTTGELAERIGISGAAVSQHTAVLRQAGLLLSVRRSKHVLHTITPAGLVLLDGAQHTPFDA</sequence>
<dbReference type="GO" id="GO:0003677">
    <property type="term" value="F:DNA binding"/>
    <property type="evidence" value="ECO:0007669"/>
    <property type="project" value="UniProtKB-KW"/>
</dbReference>
<dbReference type="InterPro" id="IPR036390">
    <property type="entry name" value="WH_DNA-bd_sf"/>
</dbReference>
<dbReference type="InterPro" id="IPR001845">
    <property type="entry name" value="HTH_ArsR_DNA-bd_dom"/>
</dbReference>
<keyword evidence="1" id="KW-0805">Transcription regulation</keyword>
<dbReference type="KEGG" id="slf:JEQ17_03790"/>
<reference evidence="5 6" key="1">
    <citation type="submission" date="2020-12" db="EMBL/GenBank/DDBJ databases">
        <title>A novel species.</title>
        <authorList>
            <person name="Li K."/>
        </authorList>
    </citation>
    <scope>NUCLEOTIDE SEQUENCE [LARGE SCALE GENOMIC DNA]</scope>
    <source>
        <strain evidence="5 6">ZYC-3</strain>
    </source>
</reference>
<dbReference type="CDD" id="cd00090">
    <property type="entry name" value="HTH_ARSR"/>
    <property type="match status" value="1"/>
</dbReference>
<evidence type="ECO:0000313" key="5">
    <source>
        <dbReference type="EMBL" id="QQM38671.1"/>
    </source>
</evidence>
<evidence type="ECO:0000256" key="2">
    <source>
        <dbReference type="ARBA" id="ARBA00023125"/>
    </source>
</evidence>
<protein>
    <submittedName>
        <fullName evidence="5">Helix-turn-helix transcriptional regulator</fullName>
    </submittedName>
</protein>
<dbReference type="Proteomes" id="UP000595636">
    <property type="component" value="Chromosome"/>
</dbReference>
<evidence type="ECO:0000259" key="4">
    <source>
        <dbReference type="SMART" id="SM00418"/>
    </source>
</evidence>
<gene>
    <name evidence="5" type="ORF">JEQ17_03790</name>
</gene>
<accession>A0A7T7I0A9</accession>
<keyword evidence="6" id="KW-1185">Reference proteome</keyword>
<dbReference type="InterPro" id="IPR011991">
    <property type="entry name" value="ArsR-like_HTH"/>
</dbReference>
<keyword evidence="3" id="KW-0804">Transcription</keyword>
<dbReference type="RefSeq" id="WP_200393837.1">
    <property type="nucleotide sequence ID" value="NZ_CP066831.1"/>
</dbReference>
<dbReference type="Gene3D" id="1.10.10.10">
    <property type="entry name" value="Winged helix-like DNA-binding domain superfamily/Winged helix DNA-binding domain"/>
    <property type="match status" value="1"/>
</dbReference>
<dbReference type="PANTHER" id="PTHR43132">
    <property type="entry name" value="ARSENICAL RESISTANCE OPERON REPRESSOR ARSR-RELATED"/>
    <property type="match status" value="1"/>
</dbReference>
<feature type="domain" description="HTH arsR-type" evidence="4">
    <location>
        <begin position="271"/>
        <end position="347"/>
    </location>
</feature>
<evidence type="ECO:0000313" key="6">
    <source>
        <dbReference type="Proteomes" id="UP000595636"/>
    </source>
</evidence>
<dbReference type="Pfam" id="PF12840">
    <property type="entry name" value="HTH_20"/>
    <property type="match status" value="1"/>
</dbReference>
<dbReference type="EMBL" id="CP066831">
    <property type="protein sequence ID" value="QQM38671.1"/>
    <property type="molecule type" value="Genomic_DNA"/>
</dbReference>
<proteinExistence type="predicted"/>
<dbReference type="GO" id="GO:0003700">
    <property type="term" value="F:DNA-binding transcription factor activity"/>
    <property type="evidence" value="ECO:0007669"/>
    <property type="project" value="InterPro"/>
</dbReference>
<dbReference type="SMART" id="SM00418">
    <property type="entry name" value="HTH_ARSR"/>
    <property type="match status" value="1"/>
</dbReference>
<evidence type="ECO:0000256" key="3">
    <source>
        <dbReference type="ARBA" id="ARBA00023163"/>
    </source>
</evidence>
<keyword evidence="2" id="KW-0238">DNA-binding</keyword>
<dbReference type="SUPFAM" id="SSF46785">
    <property type="entry name" value="Winged helix' DNA-binding domain"/>
    <property type="match status" value="1"/>
</dbReference>
<dbReference type="AlphaFoldDB" id="A0A7T7I0A9"/>
<evidence type="ECO:0000256" key="1">
    <source>
        <dbReference type="ARBA" id="ARBA00023015"/>
    </source>
</evidence>
<organism evidence="5 6">
    <name type="scientific">Streptomyces liliifuscus</name>
    <dbReference type="NCBI Taxonomy" id="2797636"/>
    <lineage>
        <taxon>Bacteria</taxon>
        <taxon>Bacillati</taxon>
        <taxon>Actinomycetota</taxon>
        <taxon>Actinomycetes</taxon>
        <taxon>Kitasatosporales</taxon>
        <taxon>Streptomycetaceae</taxon>
        <taxon>Streptomyces</taxon>
    </lineage>
</organism>
<dbReference type="PANTHER" id="PTHR43132:SF8">
    <property type="entry name" value="HTH-TYPE TRANSCRIPTIONAL REGULATOR KMTR"/>
    <property type="match status" value="1"/>
</dbReference>